<proteinExistence type="predicted"/>
<dbReference type="SUPFAM" id="SSF46785">
    <property type="entry name" value="Winged helix' DNA-binding domain"/>
    <property type="match status" value="1"/>
</dbReference>
<dbReference type="PANTHER" id="PTHR33164">
    <property type="entry name" value="TRANSCRIPTIONAL REGULATOR, MARR FAMILY"/>
    <property type="match status" value="1"/>
</dbReference>
<evidence type="ECO:0000313" key="8">
    <source>
        <dbReference type="Proteomes" id="UP000272010"/>
    </source>
</evidence>
<evidence type="ECO:0000256" key="4">
    <source>
        <dbReference type="SAM" id="MobiDB-lite"/>
    </source>
</evidence>
<feature type="region of interest" description="Disordered" evidence="4">
    <location>
        <begin position="138"/>
        <end position="158"/>
    </location>
</feature>
<organism evidence="6 8">
    <name type="scientific">Paracoccus yeei</name>
    <dbReference type="NCBI Taxonomy" id="147645"/>
    <lineage>
        <taxon>Bacteria</taxon>
        <taxon>Pseudomonadati</taxon>
        <taxon>Pseudomonadota</taxon>
        <taxon>Alphaproteobacteria</taxon>
        <taxon>Rhodobacterales</taxon>
        <taxon>Paracoccaceae</taxon>
        <taxon>Paracoccus</taxon>
    </lineage>
</organism>
<evidence type="ECO:0000313" key="7">
    <source>
        <dbReference type="EMBL" id="QEU06972.1"/>
    </source>
</evidence>
<evidence type="ECO:0000313" key="9">
    <source>
        <dbReference type="Proteomes" id="UP000324507"/>
    </source>
</evidence>
<dbReference type="PROSITE" id="PS50995">
    <property type="entry name" value="HTH_MARR_2"/>
    <property type="match status" value="1"/>
</dbReference>
<keyword evidence="2" id="KW-0238">DNA-binding</keyword>
<dbReference type="GO" id="GO:0003677">
    <property type="term" value="F:DNA binding"/>
    <property type="evidence" value="ECO:0007669"/>
    <property type="project" value="UniProtKB-KW"/>
</dbReference>
<reference evidence="6" key="1">
    <citation type="journal article" date="2018" name="Front. Microbiol.">
        <title>Genome Structure of the Opportunistic Pathogen Paracoccus yeei (Alphaproteobacteria) and Identification of Putative Virulence Factors.</title>
        <authorList>
            <person name="Lasek R."/>
            <person name="Szuplewska M."/>
            <person name="Mitura M."/>
            <person name="Decewicz P."/>
            <person name="Chmielowska C."/>
            <person name="Pawlot A."/>
            <person name="Sentkowska D."/>
            <person name="Czarnecki J."/>
            <person name="Bartosik D."/>
        </authorList>
    </citation>
    <scope>NUCLEOTIDE SEQUENCE</scope>
    <source>
        <strain evidence="6">CCUG 32053</strain>
        <plasmid evidence="6">pYEE4</plasmid>
    </source>
</reference>
<dbReference type="PROSITE" id="PS01117">
    <property type="entry name" value="HTH_MARR_1"/>
    <property type="match status" value="1"/>
</dbReference>
<dbReference type="Gene3D" id="1.10.10.10">
    <property type="entry name" value="Winged helix-like DNA-binding domain superfamily/Winged helix DNA-binding domain"/>
    <property type="match status" value="1"/>
</dbReference>
<dbReference type="GO" id="GO:0003700">
    <property type="term" value="F:DNA-binding transcription factor activity"/>
    <property type="evidence" value="ECO:0007669"/>
    <property type="project" value="InterPro"/>
</dbReference>
<reference evidence="7 9" key="3">
    <citation type="submission" date="2019-09" db="EMBL/GenBank/DDBJ databases">
        <title>FDA dAtabase for Regulatory Grade micrObial Sequences (FDA-ARGOS): Supporting development and validation of Infectious Disease Dx tests.</title>
        <authorList>
            <person name="Sciortino C."/>
            <person name="Tallon L."/>
            <person name="Sadzewicz L."/>
            <person name="Vavikolanu K."/>
            <person name="Mehta A."/>
            <person name="Aluvathingal J."/>
            <person name="Nadendla S."/>
            <person name="Nandy P."/>
            <person name="Geyer C."/>
            <person name="Yan Y."/>
            <person name="Sichtig H."/>
        </authorList>
    </citation>
    <scope>NUCLEOTIDE SEQUENCE [LARGE SCALE GENOMIC DNA]</scope>
    <source>
        <strain evidence="7 9">FDAARGOS_643</strain>
        <plasmid evidence="7 9">unnamed3</plasmid>
    </source>
</reference>
<dbReference type="EMBL" id="CP031082">
    <property type="protein sequence ID" value="AYF03989.1"/>
    <property type="molecule type" value="Genomic_DNA"/>
</dbReference>
<dbReference type="Pfam" id="PF01047">
    <property type="entry name" value="MarR"/>
    <property type="match status" value="1"/>
</dbReference>
<sequence length="158" mass="17150">MSDLHTMPGHLIRRLHQISVSLFAARMAEAGLDLTSVQYAALVTVRENPGLDQATLAGLIAYDRVTIGGVVERLVQKGLLRREVSPQDRRARVLTLTPAGQAVLETADPWVGRVQADILSDLTESERAIFTELLRKSTEAGNDKSRAPLRPARGGGES</sequence>
<dbReference type="InterPro" id="IPR039422">
    <property type="entry name" value="MarR/SlyA-like"/>
</dbReference>
<geneLocation type="plasmid" evidence="7">
    <name>unnamed3</name>
</geneLocation>
<evidence type="ECO:0000313" key="6">
    <source>
        <dbReference type="EMBL" id="AYF03989.1"/>
    </source>
</evidence>
<dbReference type="AlphaFoldDB" id="A0A386UUR1"/>
<dbReference type="InterPro" id="IPR036388">
    <property type="entry name" value="WH-like_DNA-bd_sf"/>
</dbReference>
<reference evidence="8" key="2">
    <citation type="submission" date="2018-07" db="EMBL/GenBank/DDBJ databases">
        <title>Genome Structure of the Opportunistic Pathogen Paracoccus yeei (Alphaproteobacteria) and Identification of Putative Virulence Factors.</title>
        <authorList>
            <person name="Lasek R."/>
            <person name="Szuplewska M."/>
            <person name="Mitura M."/>
            <person name="Decewicz P."/>
            <person name="Chmielowska C."/>
            <person name="Pawlot A."/>
            <person name="Sentkowska D."/>
            <person name="Czarnecki J."/>
            <person name="Bartosik D."/>
        </authorList>
    </citation>
    <scope>NUCLEOTIDE SEQUENCE [LARGE SCALE GENOMIC DNA]</scope>
    <source>
        <strain evidence="8">CCUG 32053</strain>
        <plasmid evidence="8">pyee4</plasmid>
    </source>
</reference>
<dbReference type="Proteomes" id="UP000324507">
    <property type="component" value="Plasmid unnamed3"/>
</dbReference>
<dbReference type="InterPro" id="IPR023187">
    <property type="entry name" value="Tscrpt_reg_MarR-type_CS"/>
</dbReference>
<dbReference type="GO" id="GO:0006950">
    <property type="term" value="P:response to stress"/>
    <property type="evidence" value="ECO:0007669"/>
    <property type="project" value="TreeGrafter"/>
</dbReference>
<dbReference type="InterPro" id="IPR000835">
    <property type="entry name" value="HTH_MarR-typ"/>
</dbReference>
<accession>A0A386UUR1</accession>
<evidence type="ECO:0000259" key="5">
    <source>
        <dbReference type="PROSITE" id="PS50995"/>
    </source>
</evidence>
<gene>
    <name evidence="7" type="ORF">FOB51_02525</name>
    <name evidence="6" type="ORF">PY32053_04490</name>
</gene>
<evidence type="ECO:0000256" key="3">
    <source>
        <dbReference type="ARBA" id="ARBA00023163"/>
    </source>
</evidence>
<evidence type="ECO:0000256" key="1">
    <source>
        <dbReference type="ARBA" id="ARBA00023015"/>
    </source>
</evidence>
<geneLocation type="plasmid" evidence="6">
    <name>pYEE4</name>
</geneLocation>
<dbReference type="EMBL" id="CP044080">
    <property type="protein sequence ID" value="QEU06972.1"/>
    <property type="molecule type" value="Genomic_DNA"/>
</dbReference>
<dbReference type="Proteomes" id="UP000272010">
    <property type="component" value="Plasmid pYEE4"/>
</dbReference>
<keyword evidence="3" id="KW-0804">Transcription</keyword>
<feature type="domain" description="HTH marR-type" evidence="5">
    <location>
        <begin position="8"/>
        <end position="139"/>
    </location>
</feature>
<dbReference type="PRINTS" id="PR00598">
    <property type="entry name" value="HTHMARR"/>
</dbReference>
<dbReference type="PANTHER" id="PTHR33164:SF95">
    <property type="entry name" value="TRANSCRIPTIONAL REGULATOR"/>
    <property type="match status" value="1"/>
</dbReference>
<dbReference type="InterPro" id="IPR036390">
    <property type="entry name" value="WH_DNA-bd_sf"/>
</dbReference>
<evidence type="ECO:0000256" key="2">
    <source>
        <dbReference type="ARBA" id="ARBA00023125"/>
    </source>
</evidence>
<protein>
    <submittedName>
        <fullName evidence="6">MarR family transcriptional regulator</fullName>
    </submittedName>
</protein>
<geneLocation type="plasmid" evidence="8">
    <name>pyee4</name>
</geneLocation>
<keyword evidence="6" id="KW-0614">Plasmid</keyword>
<dbReference type="RefSeq" id="WP_120445041.1">
    <property type="nucleotide sequence ID" value="NZ_CALTWI010000050.1"/>
</dbReference>
<dbReference type="SMART" id="SM00347">
    <property type="entry name" value="HTH_MARR"/>
    <property type="match status" value="1"/>
</dbReference>
<name>A0A386UUR1_9RHOB</name>
<keyword evidence="1" id="KW-0805">Transcription regulation</keyword>